<proteinExistence type="predicted"/>
<sequence>MPDTAYDPAHAALHEAAELERRRDEVYACCDVLRAAGHAEAASLLTDRAARHTDEICRLTDEYLRGSR</sequence>
<name>A0ABP4UAC9_9ACTN</name>
<gene>
    <name evidence="1" type="ORF">GCM10009765_59150</name>
</gene>
<dbReference type="RefSeq" id="WP_163571010.1">
    <property type="nucleotide sequence ID" value="NZ_BAAANY010000023.1"/>
</dbReference>
<dbReference type="EMBL" id="BAAANY010000023">
    <property type="protein sequence ID" value="GAA1701723.1"/>
    <property type="molecule type" value="Genomic_DNA"/>
</dbReference>
<accession>A0ABP4UAC9</accession>
<evidence type="ECO:0000313" key="1">
    <source>
        <dbReference type="EMBL" id="GAA1701723.1"/>
    </source>
</evidence>
<dbReference type="Proteomes" id="UP001500618">
    <property type="component" value="Unassembled WGS sequence"/>
</dbReference>
<evidence type="ECO:0000313" key="2">
    <source>
        <dbReference type="Proteomes" id="UP001500618"/>
    </source>
</evidence>
<comment type="caution">
    <text evidence="1">The sequence shown here is derived from an EMBL/GenBank/DDBJ whole genome shotgun (WGS) entry which is preliminary data.</text>
</comment>
<reference evidence="2" key="1">
    <citation type="journal article" date="2019" name="Int. J. Syst. Evol. Microbiol.">
        <title>The Global Catalogue of Microorganisms (GCM) 10K type strain sequencing project: providing services to taxonomists for standard genome sequencing and annotation.</title>
        <authorList>
            <consortium name="The Broad Institute Genomics Platform"/>
            <consortium name="The Broad Institute Genome Sequencing Center for Infectious Disease"/>
            <person name="Wu L."/>
            <person name="Ma J."/>
        </authorList>
    </citation>
    <scope>NUCLEOTIDE SEQUENCE [LARGE SCALE GENOMIC DNA]</scope>
    <source>
        <strain evidence="2">JCM 14718</strain>
    </source>
</reference>
<keyword evidence="2" id="KW-1185">Reference proteome</keyword>
<organism evidence="1 2">
    <name type="scientific">Fodinicola feengrottensis</name>
    <dbReference type="NCBI Taxonomy" id="435914"/>
    <lineage>
        <taxon>Bacteria</taxon>
        <taxon>Bacillati</taxon>
        <taxon>Actinomycetota</taxon>
        <taxon>Actinomycetes</taxon>
        <taxon>Mycobacteriales</taxon>
        <taxon>Fodinicola</taxon>
    </lineage>
</organism>
<protein>
    <submittedName>
        <fullName evidence="1">Uncharacterized protein</fullName>
    </submittedName>
</protein>